<feature type="region of interest" description="Disordered" evidence="1">
    <location>
        <begin position="305"/>
        <end position="373"/>
    </location>
</feature>
<proteinExistence type="predicted"/>
<feature type="chain" id="PRO_5043443418" evidence="2">
    <location>
        <begin position="29"/>
        <end position="402"/>
    </location>
</feature>
<feature type="compositionally biased region" description="Polar residues" evidence="1">
    <location>
        <begin position="268"/>
        <end position="281"/>
    </location>
</feature>
<dbReference type="Proteomes" id="UP001254075">
    <property type="component" value="Unassembled WGS sequence"/>
</dbReference>
<feature type="signal peptide" evidence="2">
    <location>
        <begin position="1"/>
        <end position="28"/>
    </location>
</feature>
<evidence type="ECO:0000313" key="3">
    <source>
        <dbReference type="EMBL" id="MDT7015010.1"/>
    </source>
</evidence>
<organism evidence="3 4">
    <name type="scientific">Levilactobacillus namurensis</name>
    <dbReference type="NCBI Taxonomy" id="380393"/>
    <lineage>
        <taxon>Bacteria</taxon>
        <taxon>Bacillati</taxon>
        <taxon>Bacillota</taxon>
        <taxon>Bacilli</taxon>
        <taxon>Lactobacillales</taxon>
        <taxon>Lactobacillaceae</taxon>
        <taxon>Levilactobacillus</taxon>
    </lineage>
</organism>
<protein>
    <submittedName>
        <fullName evidence="3">LPXTG cell wall anchor domain-containing protein</fullName>
    </submittedName>
</protein>
<feature type="compositionally biased region" description="Polar residues" evidence="1">
    <location>
        <begin position="362"/>
        <end position="373"/>
    </location>
</feature>
<comment type="caution">
    <text evidence="3">The sequence shown here is derived from an EMBL/GenBank/DDBJ whole genome shotgun (WGS) entry which is preliminary data.</text>
</comment>
<keyword evidence="2" id="KW-0732">Signal</keyword>
<gene>
    <name evidence="3" type="ORF">RI532_11510</name>
</gene>
<evidence type="ECO:0000256" key="2">
    <source>
        <dbReference type="SAM" id="SignalP"/>
    </source>
</evidence>
<evidence type="ECO:0000256" key="1">
    <source>
        <dbReference type="SAM" id="MobiDB-lite"/>
    </source>
</evidence>
<evidence type="ECO:0000313" key="4">
    <source>
        <dbReference type="Proteomes" id="UP001254075"/>
    </source>
</evidence>
<accession>A0AAW8W8H9</accession>
<dbReference type="AlphaFoldDB" id="A0AAW8W8H9"/>
<feature type="compositionally biased region" description="Pro residues" evidence="1">
    <location>
        <begin position="223"/>
        <end position="241"/>
    </location>
</feature>
<dbReference type="NCBIfam" id="TIGR01167">
    <property type="entry name" value="LPXTG_anchor"/>
    <property type="match status" value="1"/>
</dbReference>
<feature type="region of interest" description="Disordered" evidence="1">
    <location>
        <begin position="160"/>
        <end position="281"/>
    </location>
</feature>
<dbReference type="EMBL" id="JAVLAM010000001">
    <property type="protein sequence ID" value="MDT7015010.1"/>
    <property type="molecule type" value="Genomic_DNA"/>
</dbReference>
<feature type="compositionally biased region" description="Basic and acidic residues" evidence="1">
    <location>
        <begin position="242"/>
        <end position="251"/>
    </location>
</feature>
<name>A0AAW8W8H9_9LACO</name>
<dbReference type="RefSeq" id="WP_313845482.1">
    <property type="nucleotide sequence ID" value="NZ_JAVLAM010000001.1"/>
</dbReference>
<reference evidence="3" key="1">
    <citation type="submission" date="2023-08" db="EMBL/GenBank/DDBJ databases">
        <authorList>
            <person name="Page C.A."/>
            <person name="Perez-Diaz I.M."/>
        </authorList>
    </citation>
    <scope>NUCLEOTIDE SEQUENCE</scope>
    <source>
        <strain evidence="3">3.8.38</strain>
    </source>
</reference>
<sequence>MMWKKWIWGLSVAIAGVWGSFGAVTAHADECQVNYRILALNSDGSQADYIYKTVKVKQLKEVARLEKLTFMNVTPQLSPTYHQDGQTMADWIYDSRQWKDKVNVVFRYPKDLVWKTTAEFPTRGGYVLPHPIKGYQVQKIEGNQRFVQEEQTVKFTFEVLGSGPVEPSQRPELKPLPELPTPEPGAIAEPTPQPGSGAVVNPAPDLAMHPTPQPEPGASAKPAPQPHPVPIPVVPAPPVKPTEPENQRPEIPDSQSESSVSVAMPSEPVQSFPDSEPQQSIAQHLDAPVQPTRLPHTVFSPTAVAAAATGHASQSKRTRRPARPAMDGTSADSVAHALDWPEVPATDGSWSQHSSRAKHSHSQAQSANRLPQTSEQAPTTWAWGGLLALGSLVGYRYRRLRH</sequence>